<dbReference type="HOGENOM" id="CLU_150677_0_0_11"/>
<sequence length="143" mass="15786">MEYEASRTMPAESRIVFDIAADVAAMNQWLPEEVRVHEVAPGLAEAAGSLVDVREERDGMLLGAPERLRLEWGSRDGPDYTGWLQVTDQGAGTSEVVVHLSFRGHRPSGEDAGPNRDVMQRMLEDSLERLAEEVGRRVTQPGS</sequence>
<accession>D1A9B1</accession>
<dbReference type="RefSeq" id="WP_012851591.1">
    <property type="nucleotide sequence ID" value="NC_013510.1"/>
</dbReference>
<dbReference type="InterPro" id="IPR023393">
    <property type="entry name" value="START-like_dom_sf"/>
</dbReference>
<dbReference type="Pfam" id="PF10604">
    <property type="entry name" value="Polyketide_cyc2"/>
    <property type="match status" value="1"/>
</dbReference>
<evidence type="ECO:0008006" key="3">
    <source>
        <dbReference type="Google" id="ProtNLM"/>
    </source>
</evidence>
<dbReference type="EMBL" id="CP001738">
    <property type="protein sequence ID" value="ACY96807.1"/>
    <property type="molecule type" value="Genomic_DNA"/>
</dbReference>
<dbReference type="InterPro" id="IPR019587">
    <property type="entry name" value="Polyketide_cyclase/dehydratase"/>
</dbReference>
<reference evidence="1 2" key="1">
    <citation type="journal article" date="2011" name="Stand. Genomic Sci.">
        <title>Complete genome sequence of Thermomonospora curvata type strain (B9).</title>
        <authorList>
            <person name="Chertkov O."/>
            <person name="Sikorski J."/>
            <person name="Nolan M."/>
            <person name="Lapidus A."/>
            <person name="Lucas S."/>
            <person name="Del Rio T.G."/>
            <person name="Tice H."/>
            <person name="Cheng J.F."/>
            <person name="Goodwin L."/>
            <person name="Pitluck S."/>
            <person name="Liolios K."/>
            <person name="Ivanova N."/>
            <person name="Mavromatis K."/>
            <person name="Mikhailova N."/>
            <person name="Ovchinnikova G."/>
            <person name="Pati A."/>
            <person name="Chen A."/>
            <person name="Palaniappan K."/>
            <person name="Djao O.D."/>
            <person name="Land M."/>
            <person name="Hauser L."/>
            <person name="Chang Y.J."/>
            <person name="Jeffries C.D."/>
            <person name="Brettin T."/>
            <person name="Han C."/>
            <person name="Detter J.C."/>
            <person name="Rohde M."/>
            <person name="Goker M."/>
            <person name="Woyke T."/>
            <person name="Bristow J."/>
            <person name="Eisen J.A."/>
            <person name="Markowitz V."/>
            <person name="Hugenholtz P."/>
            <person name="Klenk H.P."/>
            <person name="Kyrpides N.C."/>
        </authorList>
    </citation>
    <scope>NUCLEOTIDE SEQUENCE [LARGE SCALE GENOMIC DNA]</scope>
    <source>
        <strain evidence="2">ATCC 19995 / DSM 43183 / JCM 3096 / KCTC 9072 / NBRC 15933 / NCIMB 10081 / Henssen B9</strain>
    </source>
</reference>
<keyword evidence="2" id="KW-1185">Reference proteome</keyword>
<proteinExistence type="predicted"/>
<dbReference type="SUPFAM" id="SSF55961">
    <property type="entry name" value="Bet v1-like"/>
    <property type="match status" value="1"/>
</dbReference>
<dbReference type="KEGG" id="tcu:Tcur_1224"/>
<dbReference type="AlphaFoldDB" id="D1A9B1"/>
<dbReference type="Proteomes" id="UP000001918">
    <property type="component" value="Chromosome"/>
</dbReference>
<dbReference type="OrthoDB" id="3628784at2"/>
<name>D1A9B1_THECD</name>
<gene>
    <name evidence="1" type="ordered locus">Tcur_1224</name>
</gene>
<evidence type="ECO:0000313" key="2">
    <source>
        <dbReference type="Proteomes" id="UP000001918"/>
    </source>
</evidence>
<organism evidence="1 2">
    <name type="scientific">Thermomonospora curvata (strain ATCC 19995 / DSM 43183 / JCM 3096 / KCTC 9072 / NBRC 15933 / NCIMB 10081 / Henssen B9)</name>
    <dbReference type="NCBI Taxonomy" id="471852"/>
    <lineage>
        <taxon>Bacteria</taxon>
        <taxon>Bacillati</taxon>
        <taxon>Actinomycetota</taxon>
        <taxon>Actinomycetes</taxon>
        <taxon>Streptosporangiales</taxon>
        <taxon>Thermomonosporaceae</taxon>
        <taxon>Thermomonospora</taxon>
    </lineage>
</organism>
<dbReference type="Gene3D" id="3.30.530.20">
    <property type="match status" value="1"/>
</dbReference>
<evidence type="ECO:0000313" key="1">
    <source>
        <dbReference type="EMBL" id="ACY96807.1"/>
    </source>
</evidence>
<protein>
    <recommendedName>
        <fullName evidence="3">Polyketide cyclase/dehydrase</fullName>
    </recommendedName>
</protein>
<dbReference type="eggNOG" id="COG3832">
    <property type="taxonomic scope" value="Bacteria"/>
</dbReference>